<dbReference type="GO" id="GO:0005634">
    <property type="term" value="C:nucleus"/>
    <property type="evidence" value="ECO:0007669"/>
    <property type="project" value="UniProtKB-SubCell"/>
</dbReference>
<dbReference type="Pfam" id="PF03106">
    <property type="entry name" value="WRKY"/>
    <property type="match status" value="1"/>
</dbReference>
<evidence type="ECO:0000313" key="9">
    <source>
        <dbReference type="Proteomes" id="UP001497457"/>
    </source>
</evidence>
<dbReference type="Proteomes" id="UP001497457">
    <property type="component" value="Chromosome 12b"/>
</dbReference>
<keyword evidence="4" id="KW-0804">Transcription</keyword>
<keyword evidence="2" id="KW-0805">Transcription regulation</keyword>
<feature type="region of interest" description="Disordered" evidence="6">
    <location>
        <begin position="38"/>
        <end position="71"/>
    </location>
</feature>
<evidence type="ECO:0000313" key="8">
    <source>
        <dbReference type="EMBL" id="CAL4910498.1"/>
    </source>
</evidence>
<accession>A0ABC8WJE0</accession>
<evidence type="ECO:0000256" key="2">
    <source>
        <dbReference type="ARBA" id="ARBA00023015"/>
    </source>
</evidence>
<comment type="subcellular location">
    <subcellularLocation>
        <location evidence="1">Nucleus</location>
    </subcellularLocation>
</comment>
<reference evidence="9" key="1">
    <citation type="submission" date="2024-06" db="EMBL/GenBank/DDBJ databases">
        <authorList>
            <person name="Ryan C."/>
        </authorList>
    </citation>
    <scope>NUCLEOTIDE SEQUENCE [LARGE SCALE GENOMIC DNA]</scope>
</reference>
<dbReference type="EMBL" id="OZ075122">
    <property type="protein sequence ID" value="CAL4910498.1"/>
    <property type="molecule type" value="Genomic_DNA"/>
</dbReference>
<dbReference type="SUPFAM" id="SSF118290">
    <property type="entry name" value="WRKY DNA-binding domain"/>
    <property type="match status" value="1"/>
</dbReference>
<organism evidence="8 9">
    <name type="scientific">Urochloa decumbens</name>
    <dbReference type="NCBI Taxonomy" id="240449"/>
    <lineage>
        <taxon>Eukaryota</taxon>
        <taxon>Viridiplantae</taxon>
        <taxon>Streptophyta</taxon>
        <taxon>Embryophyta</taxon>
        <taxon>Tracheophyta</taxon>
        <taxon>Spermatophyta</taxon>
        <taxon>Magnoliopsida</taxon>
        <taxon>Liliopsida</taxon>
        <taxon>Poales</taxon>
        <taxon>Poaceae</taxon>
        <taxon>PACMAD clade</taxon>
        <taxon>Panicoideae</taxon>
        <taxon>Panicodae</taxon>
        <taxon>Paniceae</taxon>
        <taxon>Melinidinae</taxon>
        <taxon>Urochloa</taxon>
    </lineage>
</organism>
<dbReference type="InterPro" id="IPR036576">
    <property type="entry name" value="WRKY_dom_sf"/>
</dbReference>
<keyword evidence="3" id="KW-0238">DNA-binding</keyword>
<evidence type="ECO:0000256" key="6">
    <source>
        <dbReference type="SAM" id="MobiDB-lite"/>
    </source>
</evidence>
<keyword evidence="9" id="KW-1185">Reference proteome</keyword>
<dbReference type="InterPro" id="IPR044810">
    <property type="entry name" value="WRKY_plant"/>
</dbReference>
<proteinExistence type="predicted"/>
<dbReference type="InterPro" id="IPR003657">
    <property type="entry name" value="WRKY_dom"/>
</dbReference>
<keyword evidence="5" id="KW-0539">Nucleus</keyword>
<protein>
    <recommendedName>
        <fullName evidence="7">WRKY domain-containing protein</fullName>
    </recommendedName>
</protein>
<evidence type="ECO:0000256" key="4">
    <source>
        <dbReference type="ARBA" id="ARBA00023163"/>
    </source>
</evidence>
<reference evidence="8 9" key="2">
    <citation type="submission" date="2024-10" db="EMBL/GenBank/DDBJ databases">
        <authorList>
            <person name="Ryan C."/>
        </authorList>
    </citation>
    <scope>NUCLEOTIDE SEQUENCE [LARGE SCALE GENOMIC DNA]</scope>
</reference>
<dbReference type="FunFam" id="2.20.25.80:FF:000003">
    <property type="entry name" value="WRKY transcription factor 57"/>
    <property type="match status" value="1"/>
</dbReference>
<evidence type="ECO:0000256" key="1">
    <source>
        <dbReference type="ARBA" id="ARBA00004123"/>
    </source>
</evidence>
<sequence length="190" mass="21198">MTGMAATAANGHYLTDTDLAAALSSPFASLFDDLAGRPILLQPPPAPPASRSPEKKKKKKKNKDGQEREPQFAFVTRSEVDYLEDGYRWRKYGQKAVKNNPFPRSYYRCASESCGVRKRVERAGEDPGVVVTTYIGKHAHPCPSPATWRLPPPPPAVVVQGGWHAAWMRSRWLRLRSRRSRGLIEISLAS</sequence>
<dbReference type="Gene3D" id="2.20.25.80">
    <property type="entry name" value="WRKY domain"/>
    <property type="match status" value="1"/>
</dbReference>
<dbReference type="AlphaFoldDB" id="A0ABC8WJE0"/>
<feature type="domain" description="WRKY" evidence="7">
    <location>
        <begin position="78"/>
        <end position="143"/>
    </location>
</feature>
<name>A0ABC8WJE0_9POAL</name>
<dbReference type="GO" id="GO:0003677">
    <property type="term" value="F:DNA binding"/>
    <property type="evidence" value="ECO:0007669"/>
    <property type="project" value="UniProtKB-KW"/>
</dbReference>
<feature type="compositionally biased region" description="Pro residues" evidence="6">
    <location>
        <begin position="41"/>
        <end position="50"/>
    </location>
</feature>
<evidence type="ECO:0000256" key="3">
    <source>
        <dbReference type="ARBA" id="ARBA00023125"/>
    </source>
</evidence>
<evidence type="ECO:0000259" key="7">
    <source>
        <dbReference type="PROSITE" id="PS50811"/>
    </source>
</evidence>
<evidence type="ECO:0000256" key="5">
    <source>
        <dbReference type="ARBA" id="ARBA00023242"/>
    </source>
</evidence>
<dbReference type="PROSITE" id="PS50811">
    <property type="entry name" value="WRKY"/>
    <property type="match status" value="1"/>
</dbReference>
<dbReference type="PANTHER" id="PTHR31221">
    <property type="entry name" value="WRKY TRANSCRIPTION FACTOR PROTEIN 1-RELATED"/>
    <property type="match status" value="1"/>
</dbReference>
<dbReference type="PANTHER" id="PTHR31221:SF366">
    <property type="entry name" value="OS05G0583000 PROTEIN"/>
    <property type="match status" value="1"/>
</dbReference>
<gene>
    <name evidence="8" type="ORF">URODEC1_LOCUS14396</name>
</gene>
<dbReference type="SMART" id="SM00774">
    <property type="entry name" value="WRKY"/>
    <property type="match status" value="1"/>
</dbReference>